<evidence type="ECO:0000313" key="12">
    <source>
        <dbReference type="Proteomes" id="UP000887567"/>
    </source>
</evidence>
<keyword evidence="5" id="KW-0539">Nucleus</keyword>
<evidence type="ECO:0000256" key="7">
    <source>
        <dbReference type="SAM" id="MobiDB-lite"/>
    </source>
</evidence>
<evidence type="ECO:0000259" key="9">
    <source>
        <dbReference type="Pfam" id="PF16099"/>
    </source>
</evidence>
<dbReference type="InterPro" id="IPR049363">
    <property type="entry name" value="RMI1_N"/>
</dbReference>
<feature type="region of interest" description="Disordered" evidence="7">
    <location>
        <begin position="213"/>
        <end position="286"/>
    </location>
</feature>
<comment type="similarity">
    <text evidence="2">Belongs to the RMI1 family.</text>
</comment>
<dbReference type="RefSeq" id="XP_020912223.1">
    <property type="nucleotide sequence ID" value="XM_021056564.2"/>
</dbReference>
<evidence type="ECO:0000259" key="10">
    <source>
        <dbReference type="Pfam" id="PF21000"/>
    </source>
</evidence>
<dbReference type="Gene3D" id="2.40.50.510">
    <property type="match status" value="1"/>
</dbReference>
<organism evidence="11 12">
    <name type="scientific">Exaiptasia diaphana</name>
    <name type="common">Tropical sea anemone</name>
    <name type="synonym">Aiptasia pulchella</name>
    <dbReference type="NCBI Taxonomy" id="2652724"/>
    <lineage>
        <taxon>Eukaryota</taxon>
        <taxon>Metazoa</taxon>
        <taxon>Cnidaria</taxon>
        <taxon>Anthozoa</taxon>
        <taxon>Hexacorallia</taxon>
        <taxon>Actiniaria</taxon>
        <taxon>Aiptasiidae</taxon>
        <taxon>Exaiptasia</taxon>
    </lineage>
</organism>
<feature type="compositionally biased region" description="Polar residues" evidence="7">
    <location>
        <begin position="398"/>
        <end position="414"/>
    </location>
</feature>
<reference evidence="11" key="1">
    <citation type="submission" date="2022-11" db="UniProtKB">
        <authorList>
            <consortium name="EnsemblMetazoa"/>
        </authorList>
    </citation>
    <scope>IDENTIFICATION</scope>
</reference>
<dbReference type="KEGG" id="epa:110249974"/>
<dbReference type="InterPro" id="IPR042470">
    <property type="entry name" value="RMI1_N_C_sf"/>
</dbReference>
<dbReference type="GO" id="GO:0016604">
    <property type="term" value="C:nuclear body"/>
    <property type="evidence" value="ECO:0007669"/>
    <property type="project" value="TreeGrafter"/>
</dbReference>
<dbReference type="EnsemblMetazoa" id="XM_021056564.2">
    <property type="protein sequence ID" value="XP_020912223.1"/>
    <property type="gene ID" value="LOC110249974"/>
</dbReference>
<dbReference type="GO" id="GO:0031422">
    <property type="term" value="C:RecQ family helicase-topoisomerase III complex"/>
    <property type="evidence" value="ECO:0007669"/>
    <property type="project" value="TreeGrafter"/>
</dbReference>
<dbReference type="SMART" id="SM01161">
    <property type="entry name" value="DUF1767"/>
    <property type="match status" value="1"/>
</dbReference>
<dbReference type="PANTHER" id="PTHR14790:SF15">
    <property type="entry name" value="RECQ-MEDIATED GENOME INSTABILITY PROTEIN 1"/>
    <property type="match status" value="1"/>
</dbReference>
<comment type="subcellular location">
    <subcellularLocation>
        <location evidence="1">Nucleus</location>
    </subcellularLocation>
</comment>
<evidence type="ECO:0000259" key="8">
    <source>
        <dbReference type="Pfam" id="PF08585"/>
    </source>
</evidence>
<dbReference type="GeneID" id="110249974"/>
<feature type="region of interest" description="Disordered" evidence="7">
    <location>
        <begin position="368"/>
        <end position="419"/>
    </location>
</feature>
<name>A0A913XZK6_EXADI</name>
<dbReference type="Gene3D" id="1.10.8.1020">
    <property type="entry name" value="RecQ-mediated genome instability protein 1, N-terminal domain"/>
    <property type="match status" value="1"/>
</dbReference>
<evidence type="ECO:0000256" key="5">
    <source>
        <dbReference type="ARBA" id="ARBA00023242"/>
    </source>
</evidence>
<feature type="compositionally biased region" description="Polar residues" evidence="7">
    <location>
        <begin position="368"/>
        <end position="388"/>
    </location>
</feature>
<dbReference type="Proteomes" id="UP000887567">
    <property type="component" value="Unplaced"/>
</dbReference>
<dbReference type="Pfam" id="PF08585">
    <property type="entry name" value="RMI1_N_C"/>
    <property type="match status" value="1"/>
</dbReference>
<evidence type="ECO:0000256" key="4">
    <source>
        <dbReference type="ARBA" id="ARBA00022705"/>
    </source>
</evidence>
<feature type="compositionally biased region" description="Polar residues" evidence="7">
    <location>
        <begin position="269"/>
        <end position="286"/>
    </location>
</feature>
<comment type="function">
    <text evidence="6">Essential component of the RMI complex, a complex that plays an important role in the processing of homologous recombination intermediates to limit DNA crossover formation in cells. Promotes TOP3A binding to double Holliday junctions (DHJ) and hence stimulates TOP3A-mediated dissolution. Required for BLM phosphorylation during mitosis. Within the BLM complex, required for BLM and TOP3A stability.</text>
</comment>
<feature type="domain" description="RecQ mediated genome instability protein 1 OB-fold" evidence="8">
    <location>
        <begin position="74"/>
        <end position="199"/>
    </location>
</feature>
<evidence type="ECO:0000256" key="6">
    <source>
        <dbReference type="ARBA" id="ARBA00024977"/>
    </source>
</evidence>
<evidence type="ECO:0000256" key="2">
    <source>
        <dbReference type="ARBA" id="ARBA00006395"/>
    </source>
</evidence>
<dbReference type="InterPro" id="IPR013894">
    <property type="entry name" value="RMI1_OB"/>
</dbReference>
<accession>A0A913XZK6</accession>
<dbReference type="OrthoDB" id="341511at2759"/>
<dbReference type="Pfam" id="PF16099">
    <property type="entry name" value="RMI1_C"/>
    <property type="match status" value="1"/>
</dbReference>
<protein>
    <recommendedName>
        <fullName evidence="3">RecQ-mediated genome instability protein 1</fullName>
    </recommendedName>
</protein>
<dbReference type="GO" id="GO:0000166">
    <property type="term" value="F:nucleotide binding"/>
    <property type="evidence" value="ECO:0007669"/>
    <property type="project" value="InterPro"/>
</dbReference>
<feature type="compositionally biased region" description="Polar residues" evidence="7">
    <location>
        <begin position="230"/>
        <end position="262"/>
    </location>
</feature>
<feature type="domain" description="RMI1 N-terminal" evidence="10">
    <location>
        <begin position="13"/>
        <end position="62"/>
    </location>
</feature>
<dbReference type="AlphaFoldDB" id="A0A913XZK6"/>
<dbReference type="FunFam" id="2.40.50.770:FF:000002">
    <property type="entry name" value="recQ-mediated genome instability protein 1"/>
    <property type="match status" value="1"/>
</dbReference>
<dbReference type="GO" id="GO:0006260">
    <property type="term" value="P:DNA replication"/>
    <property type="evidence" value="ECO:0007669"/>
    <property type="project" value="UniProtKB-KW"/>
</dbReference>
<dbReference type="GO" id="GO:0000724">
    <property type="term" value="P:double-strand break repair via homologous recombination"/>
    <property type="evidence" value="ECO:0007669"/>
    <property type="project" value="TreeGrafter"/>
</dbReference>
<sequence length="706" mass="79164">MAAVREESCLQWLKTKYNVNVRQEWLEACIEFLRQEHGGRFNSQSHLNDLVYEQLLMADFQEMSLGSLPNVSGQLMVTLQGKHTLQMNSILDVGQSAYSQIQKMKGKDDPETLRENSANKDTWEKKVKPSRMLYLQLNDGSQSIQAMEYQLIPSLRLDIPPGTKVQIQGPVDCRLGVLLLTAKNIHILGGTIDELVETNCLWNMLHNAIGKEPPPQPAGVKVQEALSHQEPATASNNYESNEPINNVQNTRNSVQTDNYNKITSRKNTRPSNNHGNFTSKQPQSSIQLKMENEDFEQFEVENDYFDDVGDENFDFDQLDQMEQDVALSEPDDFEEKEAHDVEQFDDGMFGDADELMDDDLEDFDLDTSKSTQNLKTPTAVSNKSNIQSKIDIKRPNIHLSSGTNSNSAKQVKSQPNHEQKSFSIMMGSSAINININAAGNTLPHQAELNKLQRRTMSLRSQLGTAVDEQVSAALAAADAAVASATNSINNTLININFDKPSVKTGKNRATVITKPANKHKSASILSHLVPRTKEAEENITQHKKIKIETNTGASYLDQEPSRPYQYLSTVIRNLPGKEDKTIRIKGYISTLISHSQVSDLNQQWRVTVKINDGTASIDADLGEQVLTELLDCPLALFQRQMVEAKKSRDPLKCRALQQKTVLFQQKLSMISCLMDLHFSMSQPRPVVTGLFEANDKDIQSLLQSFK</sequence>
<dbReference type="Gene3D" id="2.40.50.770">
    <property type="entry name" value="RecQ-mediated genome instability protein Rmi1, C-terminal domain"/>
    <property type="match status" value="1"/>
</dbReference>
<dbReference type="InterPro" id="IPR044881">
    <property type="entry name" value="RMI1_N_N_sf"/>
</dbReference>
<feature type="domain" description="RecQ-mediated genome instability protein 1 C-terminal OB-fold" evidence="9">
    <location>
        <begin position="561"/>
        <end position="703"/>
    </location>
</feature>
<evidence type="ECO:0000256" key="3">
    <source>
        <dbReference type="ARBA" id="ARBA00018987"/>
    </source>
</evidence>
<proteinExistence type="inferred from homology"/>
<evidence type="ECO:0000256" key="1">
    <source>
        <dbReference type="ARBA" id="ARBA00004123"/>
    </source>
</evidence>
<keyword evidence="12" id="KW-1185">Reference proteome</keyword>
<evidence type="ECO:0000313" key="11">
    <source>
        <dbReference type="EnsemblMetazoa" id="XP_020912223.1"/>
    </source>
</evidence>
<dbReference type="GO" id="GO:0000712">
    <property type="term" value="P:resolution of meiotic recombination intermediates"/>
    <property type="evidence" value="ECO:0007669"/>
    <property type="project" value="TreeGrafter"/>
</dbReference>
<dbReference type="InterPro" id="IPR032199">
    <property type="entry name" value="RMI1_C"/>
</dbReference>
<keyword evidence="4" id="KW-0235">DNA replication</keyword>
<dbReference type="PANTHER" id="PTHR14790">
    <property type="entry name" value="RECQ-MEDIATED GENOME INSTABILITY PROTEIN 1 RMI1"/>
    <property type="match status" value="1"/>
</dbReference>
<dbReference type="OMA" id="GNERANN"/>
<dbReference type="Pfam" id="PF21000">
    <property type="entry name" value="RMI1_N_N"/>
    <property type="match status" value="1"/>
</dbReference>